<accession>A0A2G9RID8</accession>
<sequence length="79" mass="8997">MKKKQKMDSVTPQKIIDGFPGVGTKVQAAFQKDRLLYFFVGYHQYEFSTAKKTVTRLLKSNSWLKCGNANISPKKALIK</sequence>
<organism evidence="2 3">
    <name type="scientific">Aquarana catesbeiana</name>
    <name type="common">American bullfrog</name>
    <name type="synonym">Rana catesbeiana</name>
    <dbReference type="NCBI Taxonomy" id="8400"/>
    <lineage>
        <taxon>Eukaryota</taxon>
        <taxon>Metazoa</taxon>
        <taxon>Chordata</taxon>
        <taxon>Craniata</taxon>
        <taxon>Vertebrata</taxon>
        <taxon>Euteleostomi</taxon>
        <taxon>Amphibia</taxon>
        <taxon>Batrachia</taxon>
        <taxon>Anura</taxon>
        <taxon>Neobatrachia</taxon>
        <taxon>Ranoidea</taxon>
        <taxon>Ranidae</taxon>
        <taxon>Aquarana</taxon>
    </lineage>
</organism>
<dbReference type="EMBL" id="KV939822">
    <property type="protein sequence ID" value="PIO27666.1"/>
    <property type="molecule type" value="Genomic_DNA"/>
</dbReference>
<evidence type="ECO:0000313" key="3">
    <source>
        <dbReference type="Proteomes" id="UP000228934"/>
    </source>
</evidence>
<proteinExistence type="predicted"/>
<reference evidence="3" key="1">
    <citation type="journal article" date="2017" name="Nat. Commun.">
        <title>The North American bullfrog draft genome provides insight into hormonal regulation of long noncoding RNA.</title>
        <authorList>
            <person name="Hammond S.A."/>
            <person name="Warren R.L."/>
            <person name="Vandervalk B.P."/>
            <person name="Kucuk E."/>
            <person name="Khan H."/>
            <person name="Gibb E.A."/>
            <person name="Pandoh P."/>
            <person name="Kirk H."/>
            <person name="Zhao Y."/>
            <person name="Jones M."/>
            <person name="Mungall A.J."/>
            <person name="Coope R."/>
            <person name="Pleasance S."/>
            <person name="Moore R.A."/>
            <person name="Holt R.A."/>
            <person name="Round J.M."/>
            <person name="Ohora S."/>
            <person name="Walle B.V."/>
            <person name="Veldhoen N."/>
            <person name="Helbing C.C."/>
            <person name="Birol I."/>
        </authorList>
    </citation>
    <scope>NUCLEOTIDE SEQUENCE [LARGE SCALE GENOMIC DNA]</scope>
</reference>
<dbReference type="Pfam" id="PF00045">
    <property type="entry name" value="Hemopexin"/>
    <property type="match status" value="1"/>
</dbReference>
<dbReference type="PROSITE" id="PS51642">
    <property type="entry name" value="HEMOPEXIN_2"/>
    <property type="match status" value="1"/>
</dbReference>
<dbReference type="SUPFAM" id="SSF50923">
    <property type="entry name" value="Hemopexin-like domain"/>
    <property type="match status" value="1"/>
</dbReference>
<dbReference type="AlphaFoldDB" id="A0A2G9RID8"/>
<name>A0A2G9RID8_AQUCT</name>
<dbReference type="Gene3D" id="2.110.10.10">
    <property type="entry name" value="Hemopexin-like domain"/>
    <property type="match status" value="1"/>
</dbReference>
<protein>
    <submittedName>
        <fullName evidence="2">Uncharacterized protein</fullName>
    </submittedName>
</protein>
<evidence type="ECO:0000256" key="1">
    <source>
        <dbReference type="PROSITE-ProRule" id="PRU01011"/>
    </source>
</evidence>
<gene>
    <name evidence="2" type="ORF">AB205_0052990</name>
</gene>
<dbReference type="Proteomes" id="UP000228934">
    <property type="component" value="Unassembled WGS sequence"/>
</dbReference>
<feature type="repeat" description="Hemopexin" evidence="1">
    <location>
        <begin position="23"/>
        <end position="66"/>
    </location>
</feature>
<dbReference type="OrthoDB" id="406838at2759"/>
<keyword evidence="3" id="KW-1185">Reference proteome</keyword>
<dbReference type="InterPro" id="IPR036375">
    <property type="entry name" value="Hemopexin-like_dom_sf"/>
</dbReference>
<dbReference type="InterPro" id="IPR018487">
    <property type="entry name" value="Hemopexin-like_repeat"/>
</dbReference>
<evidence type="ECO:0000313" key="2">
    <source>
        <dbReference type="EMBL" id="PIO27666.1"/>
    </source>
</evidence>